<dbReference type="GO" id="GO:0005741">
    <property type="term" value="C:mitochondrial outer membrane"/>
    <property type="evidence" value="ECO:0007669"/>
    <property type="project" value="InterPro"/>
</dbReference>
<dbReference type="Proteomes" id="UP000631114">
    <property type="component" value="Unassembled WGS sequence"/>
</dbReference>
<gene>
    <name evidence="2" type="ORF">IFM89_011014</name>
</gene>
<dbReference type="OrthoDB" id="7827681at2759"/>
<evidence type="ECO:0000256" key="1">
    <source>
        <dbReference type="ARBA" id="ARBA00009624"/>
    </source>
</evidence>
<evidence type="ECO:0000313" key="2">
    <source>
        <dbReference type="EMBL" id="KAF9620279.1"/>
    </source>
</evidence>
<dbReference type="Pfam" id="PF01459">
    <property type="entry name" value="Porin_3"/>
    <property type="match status" value="1"/>
</dbReference>
<dbReference type="AlphaFoldDB" id="A0A835IN70"/>
<dbReference type="PANTHER" id="PTHR11743">
    <property type="entry name" value="VOLTAGE-DEPENDENT ANION-SELECTIVE CHANNEL"/>
    <property type="match status" value="1"/>
</dbReference>
<comment type="caution">
    <text evidence="2">The sequence shown here is derived from an EMBL/GenBank/DDBJ whole genome shotgun (WGS) entry which is preliminary data.</text>
</comment>
<dbReference type="InterPro" id="IPR023614">
    <property type="entry name" value="Porin_dom_sf"/>
</dbReference>
<dbReference type="InterPro" id="IPR001925">
    <property type="entry name" value="Porin_Euk"/>
</dbReference>
<dbReference type="PANTHER" id="PTHR11743:SF70">
    <property type="entry name" value="GH26960P-RELATED"/>
    <property type="match status" value="1"/>
</dbReference>
<dbReference type="EMBL" id="JADFTS010000002">
    <property type="protein sequence ID" value="KAF9620279.1"/>
    <property type="molecule type" value="Genomic_DNA"/>
</dbReference>
<protein>
    <submittedName>
        <fullName evidence="2">Uncharacterized protein</fullName>
    </submittedName>
</protein>
<name>A0A835IN70_9MAGN</name>
<proteinExistence type="inferred from homology"/>
<dbReference type="InterPro" id="IPR027246">
    <property type="entry name" value="Porin_Euk/Tom40"/>
</dbReference>
<dbReference type="GO" id="GO:0008308">
    <property type="term" value="F:voltage-gated monoatomic anion channel activity"/>
    <property type="evidence" value="ECO:0007669"/>
    <property type="project" value="InterPro"/>
</dbReference>
<evidence type="ECO:0000313" key="3">
    <source>
        <dbReference type="Proteomes" id="UP000631114"/>
    </source>
</evidence>
<reference evidence="2 3" key="1">
    <citation type="submission" date="2020-10" db="EMBL/GenBank/DDBJ databases">
        <title>The Coptis chinensis genome and diversification of protoberbering-type alkaloids.</title>
        <authorList>
            <person name="Wang B."/>
            <person name="Shu S."/>
            <person name="Song C."/>
            <person name="Liu Y."/>
        </authorList>
    </citation>
    <scope>NUCLEOTIDE SEQUENCE [LARGE SCALE GENOMIC DNA]</scope>
    <source>
        <strain evidence="2">HL-2020</strain>
        <tissue evidence="2">Leaf</tissue>
    </source>
</reference>
<keyword evidence="3" id="KW-1185">Reference proteome</keyword>
<comment type="similarity">
    <text evidence="1">Belongs to the eukaryotic mitochondrial porin (TC 1.B.8.1) family.</text>
</comment>
<dbReference type="Gene3D" id="2.40.160.10">
    <property type="entry name" value="Porin"/>
    <property type="match status" value="1"/>
</dbReference>
<accession>A0A835IN70</accession>
<organism evidence="2 3">
    <name type="scientific">Coptis chinensis</name>
    <dbReference type="NCBI Taxonomy" id="261450"/>
    <lineage>
        <taxon>Eukaryota</taxon>
        <taxon>Viridiplantae</taxon>
        <taxon>Streptophyta</taxon>
        <taxon>Embryophyta</taxon>
        <taxon>Tracheophyta</taxon>
        <taxon>Spermatophyta</taxon>
        <taxon>Magnoliopsida</taxon>
        <taxon>Ranunculales</taxon>
        <taxon>Ranunculaceae</taxon>
        <taxon>Coptidoideae</taxon>
        <taxon>Coptis</taxon>
    </lineage>
</organism>
<sequence length="269" mass="29937">MDEVRRGLYADNDIEIRDLFCKVSSGGLKFTLGHHTSIGKILQGIRHSETRIGDSYLADVKTQLKCEISDNIHSRVFATMISEPIPGMKTIFNFIIPDCNFGKVGREDLSIGTNVSFNPATRKLTECKYGLRSTMPGYIFSCSLNTKNDIVTGSLYHLVRSSTCTALGYQFTSNISTFQSKLTVGIQHAMDPLTKVKGCVDNFGTGVFMTRGVIGGKWVVCRIAKKKPSVTDRVRGNTIAESYPMTAEKEWERRIKLAEQRYIAEPSKA</sequence>